<keyword evidence="9 13" id="KW-1133">Transmembrane helix</keyword>
<evidence type="ECO:0000256" key="7">
    <source>
        <dbReference type="ARBA" id="ARBA00022723"/>
    </source>
</evidence>
<evidence type="ECO:0000256" key="10">
    <source>
        <dbReference type="ARBA" id="ARBA00023004"/>
    </source>
</evidence>
<evidence type="ECO:0000256" key="6">
    <source>
        <dbReference type="ARBA" id="ARBA00022692"/>
    </source>
</evidence>
<comment type="cofactor">
    <cofactor evidence="1">
        <name>heme b</name>
        <dbReference type="ChEBI" id="CHEBI:60344"/>
    </cofactor>
</comment>
<keyword evidence="10" id="KW-0408">Iron</keyword>
<feature type="transmembrane region" description="Helical" evidence="13">
    <location>
        <begin position="142"/>
        <end position="163"/>
    </location>
</feature>
<evidence type="ECO:0000256" key="5">
    <source>
        <dbReference type="ARBA" id="ARBA00022617"/>
    </source>
</evidence>
<feature type="domain" description="Cytochrome b561 bacterial/Ni-hydrogenase" evidence="14">
    <location>
        <begin position="7"/>
        <end position="176"/>
    </location>
</feature>
<comment type="subcellular location">
    <subcellularLocation>
        <location evidence="2">Cell membrane</location>
        <topology evidence="2">Multi-pass membrane protein</topology>
    </subcellularLocation>
</comment>
<evidence type="ECO:0000256" key="11">
    <source>
        <dbReference type="ARBA" id="ARBA00023136"/>
    </source>
</evidence>
<keyword evidence="8" id="KW-0249">Electron transport</keyword>
<feature type="transmembrane region" description="Helical" evidence="13">
    <location>
        <begin position="12"/>
        <end position="33"/>
    </location>
</feature>
<accession>A0A7W6JNF8</accession>
<dbReference type="GO" id="GO:0009055">
    <property type="term" value="F:electron transfer activity"/>
    <property type="evidence" value="ECO:0007669"/>
    <property type="project" value="InterPro"/>
</dbReference>
<sequence length="181" mass="20309">MIERGDRYSRGAIAFHWSIAALVLLNLIIGLFHDAIPRAWGVMPIHKSLGIAVLVLTLGRIAWRLTHKPPHLPELLSAWEKATAHTVHLILYALLLILPVSGWLLSSNPERPRPINWFGLFEIPVLPATPTIAHNAHEAHELLGYLMTALVLIHIAAALRHHFLLRDKVLVRMLPGLRRNG</sequence>
<dbReference type="InterPro" id="IPR011577">
    <property type="entry name" value="Cyt_b561_bac/Ni-Hgenase"/>
</dbReference>
<dbReference type="Gene3D" id="1.20.950.20">
    <property type="entry name" value="Transmembrane di-heme cytochromes, Chain C"/>
    <property type="match status" value="1"/>
</dbReference>
<dbReference type="Proteomes" id="UP000557392">
    <property type="component" value="Unassembled WGS sequence"/>
</dbReference>
<keyword evidence="4" id="KW-1003">Cell membrane</keyword>
<keyword evidence="3" id="KW-0813">Transport</keyword>
<keyword evidence="5" id="KW-0349">Heme</keyword>
<dbReference type="Pfam" id="PF01292">
    <property type="entry name" value="Ni_hydr_CYTB"/>
    <property type="match status" value="1"/>
</dbReference>
<feature type="transmembrane region" description="Helical" evidence="13">
    <location>
        <begin position="84"/>
        <end position="105"/>
    </location>
</feature>
<dbReference type="PANTHER" id="PTHR30529:SF1">
    <property type="entry name" value="CYTOCHROME B561 HOMOLOG 2"/>
    <property type="match status" value="1"/>
</dbReference>
<dbReference type="GO" id="GO:0022904">
    <property type="term" value="P:respiratory electron transport chain"/>
    <property type="evidence" value="ECO:0007669"/>
    <property type="project" value="InterPro"/>
</dbReference>
<name>A0A7W6JNF8_9SPHN</name>
<dbReference type="SUPFAM" id="SSF81342">
    <property type="entry name" value="Transmembrane di-heme cytochromes"/>
    <property type="match status" value="1"/>
</dbReference>
<evidence type="ECO:0000256" key="3">
    <source>
        <dbReference type="ARBA" id="ARBA00022448"/>
    </source>
</evidence>
<evidence type="ECO:0000313" key="15">
    <source>
        <dbReference type="EMBL" id="MBB4096597.1"/>
    </source>
</evidence>
<evidence type="ECO:0000256" key="12">
    <source>
        <dbReference type="ARBA" id="ARBA00037975"/>
    </source>
</evidence>
<dbReference type="EMBL" id="JACIEH010000001">
    <property type="protein sequence ID" value="MBB4096597.1"/>
    <property type="molecule type" value="Genomic_DNA"/>
</dbReference>
<evidence type="ECO:0000256" key="4">
    <source>
        <dbReference type="ARBA" id="ARBA00022475"/>
    </source>
</evidence>
<organism evidence="15 16">
    <name type="scientific">Sphingomonas kyeonggiensis</name>
    <dbReference type="NCBI Taxonomy" id="1268553"/>
    <lineage>
        <taxon>Bacteria</taxon>
        <taxon>Pseudomonadati</taxon>
        <taxon>Pseudomonadota</taxon>
        <taxon>Alphaproteobacteria</taxon>
        <taxon>Sphingomonadales</taxon>
        <taxon>Sphingomonadaceae</taxon>
        <taxon>Sphingomonas</taxon>
    </lineage>
</organism>
<protein>
    <submittedName>
        <fullName evidence="15">Cytochrome b561</fullName>
    </submittedName>
</protein>
<gene>
    <name evidence="15" type="ORF">GGR46_000130</name>
</gene>
<dbReference type="RefSeq" id="WP_343057907.1">
    <property type="nucleotide sequence ID" value="NZ_JACIEH010000001.1"/>
</dbReference>
<proteinExistence type="inferred from homology"/>
<evidence type="ECO:0000256" key="13">
    <source>
        <dbReference type="SAM" id="Phobius"/>
    </source>
</evidence>
<comment type="caution">
    <text evidence="15">The sequence shown here is derived from an EMBL/GenBank/DDBJ whole genome shotgun (WGS) entry which is preliminary data.</text>
</comment>
<keyword evidence="7" id="KW-0479">Metal-binding</keyword>
<evidence type="ECO:0000256" key="8">
    <source>
        <dbReference type="ARBA" id="ARBA00022982"/>
    </source>
</evidence>
<evidence type="ECO:0000256" key="9">
    <source>
        <dbReference type="ARBA" id="ARBA00022989"/>
    </source>
</evidence>
<dbReference type="PANTHER" id="PTHR30529">
    <property type="entry name" value="CYTOCHROME B561"/>
    <property type="match status" value="1"/>
</dbReference>
<evidence type="ECO:0000313" key="16">
    <source>
        <dbReference type="Proteomes" id="UP000557392"/>
    </source>
</evidence>
<keyword evidence="6 13" id="KW-0812">Transmembrane</keyword>
<dbReference type="GO" id="GO:0020037">
    <property type="term" value="F:heme binding"/>
    <property type="evidence" value="ECO:0007669"/>
    <property type="project" value="TreeGrafter"/>
</dbReference>
<evidence type="ECO:0000256" key="2">
    <source>
        <dbReference type="ARBA" id="ARBA00004651"/>
    </source>
</evidence>
<dbReference type="InterPro" id="IPR016174">
    <property type="entry name" value="Di-haem_cyt_TM"/>
</dbReference>
<dbReference type="AlphaFoldDB" id="A0A7W6JNF8"/>
<comment type="similarity">
    <text evidence="12">Belongs to the cytochrome b561 family.</text>
</comment>
<evidence type="ECO:0000259" key="14">
    <source>
        <dbReference type="Pfam" id="PF01292"/>
    </source>
</evidence>
<keyword evidence="16" id="KW-1185">Reference proteome</keyword>
<reference evidence="15 16" key="1">
    <citation type="submission" date="2020-08" db="EMBL/GenBank/DDBJ databases">
        <title>Genomic Encyclopedia of Type Strains, Phase IV (KMG-IV): sequencing the most valuable type-strain genomes for metagenomic binning, comparative biology and taxonomic classification.</title>
        <authorList>
            <person name="Goeker M."/>
        </authorList>
    </citation>
    <scope>NUCLEOTIDE SEQUENCE [LARGE SCALE GENOMIC DNA]</scope>
    <source>
        <strain evidence="15 16">DSM 101806</strain>
    </source>
</reference>
<evidence type="ECO:0000256" key="1">
    <source>
        <dbReference type="ARBA" id="ARBA00001970"/>
    </source>
</evidence>
<keyword evidence="11 13" id="KW-0472">Membrane</keyword>
<dbReference type="GO" id="GO:0005886">
    <property type="term" value="C:plasma membrane"/>
    <property type="evidence" value="ECO:0007669"/>
    <property type="project" value="UniProtKB-SubCell"/>
</dbReference>
<dbReference type="InterPro" id="IPR052168">
    <property type="entry name" value="Cytochrome_b561_oxidase"/>
</dbReference>
<dbReference type="GO" id="GO:0046872">
    <property type="term" value="F:metal ion binding"/>
    <property type="evidence" value="ECO:0007669"/>
    <property type="project" value="UniProtKB-KW"/>
</dbReference>
<feature type="transmembrane region" description="Helical" evidence="13">
    <location>
        <begin position="45"/>
        <end position="63"/>
    </location>
</feature>